<sequence length="342" mass="36106">MSRLRLLLPLTLLAVVAAGCTTPEPESEPTPSGPAAEVVAPDYVRMAQNSPSEASPLLRQKHPLASADAAIIGPEYAAAFDWTATAPRIDEDDATRMGLPGAIVAQSGAELFLVHVAQPSPRPVGKSGALTPATQVVVAGQARSSSVRFGRNGVLVISAPMGAPVLLKMTDKGRTQTLDLRTGKRGSDANPLFYTRYAMKDFDVRTNIRPPEPGRIGMSGSLALLPWSEDRGWAPAGKAWLRFEGSLYQMLADTDGQVTLDLSHSITVTVGGKAYPAPAEKRQLSEALNGTPTSESLDIEVPVGFRTGVLRLKPVVTCGDCHPGTQSSVRVTLVASPVPMEP</sequence>
<comment type="caution">
    <text evidence="2">The sequence shown here is derived from an EMBL/GenBank/DDBJ whole genome shotgun (WGS) entry which is preliminary data.</text>
</comment>
<organism evidence="2 3">
    <name type="scientific">Hamadaea flava</name>
    <dbReference type="NCBI Taxonomy" id="1742688"/>
    <lineage>
        <taxon>Bacteria</taxon>
        <taxon>Bacillati</taxon>
        <taxon>Actinomycetota</taxon>
        <taxon>Actinomycetes</taxon>
        <taxon>Micromonosporales</taxon>
        <taxon>Micromonosporaceae</taxon>
        <taxon>Hamadaea</taxon>
    </lineage>
</organism>
<dbReference type="RefSeq" id="WP_253761213.1">
    <property type="nucleotide sequence ID" value="NZ_JAMZDZ010000001.1"/>
</dbReference>
<keyword evidence="3" id="KW-1185">Reference proteome</keyword>
<dbReference type="EMBL" id="JBHSAY010000015">
    <property type="protein sequence ID" value="MFC4134642.1"/>
    <property type="molecule type" value="Genomic_DNA"/>
</dbReference>
<feature type="signal peptide" evidence="1">
    <location>
        <begin position="1"/>
        <end position="17"/>
    </location>
</feature>
<gene>
    <name evidence="2" type="ORF">ACFOZ4_28865</name>
</gene>
<dbReference type="Proteomes" id="UP001595816">
    <property type="component" value="Unassembled WGS sequence"/>
</dbReference>
<feature type="chain" id="PRO_5046202321" evidence="1">
    <location>
        <begin position="18"/>
        <end position="342"/>
    </location>
</feature>
<proteinExistence type="predicted"/>
<dbReference type="PROSITE" id="PS51257">
    <property type="entry name" value="PROKAR_LIPOPROTEIN"/>
    <property type="match status" value="1"/>
</dbReference>
<evidence type="ECO:0000313" key="3">
    <source>
        <dbReference type="Proteomes" id="UP001595816"/>
    </source>
</evidence>
<evidence type="ECO:0000256" key="1">
    <source>
        <dbReference type="SAM" id="SignalP"/>
    </source>
</evidence>
<keyword evidence="1" id="KW-0732">Signal</keyword>
<reference evidence="3" key="1">
    <citation type="journal article" date="2019" name="Int. J. Syst. Evol. Microbiol.">
        <title>The Global Catalogue of Microorganisms (GCM) 10K type strain sequencing project: providing services to taxonomists for standard genome sequencing and annotation.</title>
        <authorList>
            <consortium name="The Broad Institute Genomics Platform"/>
            <consortium name="The Broad Institute Genome Sequencing Center for Infectious Disease"/>
            <person name="Wu L."/>
            <person name="Ma J."/>
        </authorList>
    </citation>
    <scope>NUCLEOTIDE SEQUENCE [LARGE SCALE GENOMIC DNA]</scope>
    <source>
        <strain evidence="3">CGMCC 4.7289</strain>
    </source>
</reference>
<name>A0ABV8LUA2_9ACTN</name>
<accession>A0ABV8LUA2</accession>
<evidence type="ECO:0000313" key="2">
    <source>
        <dbReference type="EMBL" id="MFC4134642.1"/>
    </source>
</evidence>
<protein>
    <submittedName>
        <fullName evidence="2">Uncharacterized protein</fullName>
    </submittedName>
</protein>